<dbReference type="GO" id="GO:0010181">
    <property type="term" value="F:FMN binding"/>
    <property type="evidence" value="ECO:0007669"/>
    <property type="project" value="InterPro"/>
</dbReference>
<dbReference type="InterPro" id="IPR045247">
    <property type="entry name" value="Oye-like"/>
</dbReference>
<dbReference type="InterPro" id="IPR001155">
    <property type="entry name" value="OxRdtase_FMN_N"/>
</dbReference>
<dbReference type="CDD" id="cd02933">
    <property type="entry name" value="OYE_like_FMN"/>
    <property type="match status" value="1"/>
</dbReference>
<dbReference type="Pfam" id="PF00724">
    <property type="entry name" value="Oxidored_FMN"/>
    <property type="match status" value="1"/>
</dbReference>
<evidence type="ECO:0000313" key="5">
    <source>
        <dbReference type="EMBL" id="KZB64643.1"/>
    </source>
</evidence>
<organism evidence="5 6">
    <name type="scientific">Thalassospira lucentensis</name>
    <dbReference type="NCBI Taxonomy" id="168935"/>
    <lineage>
        <taxon>Bacteria</taxon>
        <taxon>Pseudomonadati</taxon>
        <taxon>Pseudomonadota</taxon>
        <taxon>Alphaproteobacteria</taxon>
        <taxon>Rhodospirillales</taxon>
        <taxon>Thalassospiraceae</taxon>
        <taxon>Thalassospira</taxon>
    </lineage>
</organism>
<accession>A0A154L5T0</accession>
<feature type="domain" description="NADH:flavin oxidoreductase/NADH oxidase N-terminal" evidence="4">
    <location>
        <begin position="10"/>
        <end position="341"/>
    </location>
</feature>
<dbReference type="InterPro" id="IPR013785">
    <property type="entry name" value="Aldolase_TIM"/>
</dbReference>
<evidence type="ECO:0000256" key="1">
    <source>
        <dbReference type="ARBA" id="ARBA00001917"/>
    </source>
</evidence>
<name>A0A154L5T0_9PROT</name>
<dbReference type="GO" id="GO:0005829">
    <property type="term" value="C:cytosol"/>
    <property type="evidence" value="ECO:0007669"/>
    <property type="project" value="TreeGrafter"/>
</dbReference>
<dbReference type="SUPFAM" id="SSF51395">
    <property type="entry name" value="FMN-linked oxidoreductases"/>
    <property type="match status" value="1"/>
</dbReference>
<dbReference type="GO" id="GO:0016628">
    <property type="term" value="F:oxidoreductase activity, acting on the CH-CH group of donors, NAD or NADP as acceptor"/>
    <property type="evidence" value="ECO:0007669"/>
    <property type="project" value="UniProtKB-ARBA"/>
</dbReference>
<comment type="similarity">
    <text evidence="2">Belongs to the NADH:flavin oxidoreductase/NADH oxidase family.</text>
</comment>
<evidence type="ECO:0000256" key="2">
    <source>
        <dbReference type="ARBA" id="ARBA00005979"/>
    </source>
</evidence>
<dbReference type="AlphaFoldDB" id="A0A154L5T0"/>
<dbReference type="EMBL" id="LPVY01000012">
    <property type="protein sequence ID" value="KZB64643.1"/>
    <property type="molecule type" value="Genomic_DNA"/>
</dbReference>
<dbReference type="PANTHER" id="PTHR22893">
    <property type="entry name" value="NADH OXIDOREDUCTASE-RELATED"/>
    <property type="match status" value="1"/>
</dbReference>
<protein>
    <submittedName>
        <fullName evidence="5">Alkene reductase</fullName>
    </submittedName>
</protein>
<comment type="caution">
    <text evidence="5">The sequence shown here is derived from an EMBL/GenBank/DDBJ whole genome shotgun (WGS) entry which is preliminary data.</text>
</comment>
<dbReference type="PANTHER" id="PTHR22893:SF135">
    <property type="entry name" value="NAD(P)H:FLAVIN OXIDOREDUCTASE SYE2"/>
    <property type="match status" value="1"/>
</dbReference>
<gene>
    <name evidence="5" type="ORF">AUP42_01520</name>
</gene>
<dbReference type="Gene3D" id="3.20.20.70">
    <property type="entry name" value="Aldolase class I"/>
    <property type="match status" value="1"/>
</dbReference>
<evidence type="ECO:0000256" key="3">
    <source>
        <dbReference type="ARBA" id="ARBA00023002"/>
    </source>
</evidence>
<dbReference type="Proteomes" id="UP000076335">
    <property type="component" value="Unassembled WGS sequence"/>
</dbReference>
<reference evidence="5 6" key="1">
    <citation type="submission" date="2015-12" db="EMBL/GenBank/DDBJ databases">
        <title>Genome sequence of Thalassospira lucentensis MCCC 1A02072.</title>
        <authorList>
            <person name="Lu L."/>
            <person name="Lai Q."/>
            <person name="Shao Z."/>
            <person name="Qian P."/>
        </authorList>
    </citation>
    <scope>NUCLEOTIDE SEQUENCE [LARGE SCALE GENOMIC DNA]</scope>
    <source>
        <strain evidence="5 6">MCCC 1A02072</strain>
    </source>
</reference>
<evidence type="ECO:0000259" key="4">
    <source>
        <dbReference type="Pfam" id="PF00724"/>
    </source>
</evidence>
<dbReference type="FunFam" id="3.20.20.70:FF:000059">
    <property type="entry name" value="N-ethylmaleimide reductase, FMN-linked"/>
    <property type="match status" value="1"/>
</dbReference>
<dbReference type="OrthoDB" id="9804454at2"/>
<dbReference type="RefSeq" id="WP_062951861.1">
    <property type="nucleotide sequence ID" value="NZ_CP136684.1"/>
</dbReference>
<comment type="cofactor">
    <cofactor evidence="1">
        <name>FMN</name>
        <dbReference type="ChEBI" id="CHEBI:58210"/>
    </cofactor>
</comment>
<evidence type="ECO:0000313" key="6">
    <source>
        <dbReference type="Proteomes" id="UP000076335"/>
    </source>
</evidence>
<keyword evidence="3" id="KW-0560">Oxidoreductase</keyword>
<sequence length="366" mass="40030">MKSFLFANHDLRGIDVPNRIVMAPMTRCRTDQPGDIPNDLMATYYAQRATAGLIISEATQISKQGQGYSFTPGIYSDDQVAGWRKVTDAVHKAGGRIFLQLWHVGRMSHESFHADGKPVAPSALSPDAQVWVADPVTGVGGMVDCPVPRALTLEDIAGVIEDFRKGAANAIAAGFDGVELHGANGYLIDQFLRTTSNQRDDIYGGSQENRIRFLKDVCKAVADEIGADRVGIRLSPFITQRNMNDPEIIDTMLKASEEIERIGLAYIHLSEADWDDAPQIPEQFRKDLRNVYSGTIIVAGKYTKSRGEAILKAGYADLVAYGRPFVANPDLVARYRNDLPLDELDGATLFGGDGKGYTDYMPSKAA</sequence>
<dbReference type="NCBIfam" id="NF007899">
    <property type="entry name" value="PRK10605.1"/>
    <property type="match status" value="1"/>
</dbReference>
<proteinExistence type="inferred from homology"/>